<dbReference type="RefSeq" id="WP_000672241.1">
    <property type="nucleotide sequence ID" value="NZ_JBNTQM010000009.1"/>
</dbReference>
<sequence>MKFRYSSMHIREEIRSIEDLVKILNPSVIQLQLDTNICIYLREFYRTPSKTIVDEVLWYELKKFFMHIEQYNVSIDYSLGVEESCRNLNNFKINYEKLDETVDILRDLFKMDFLQIIEHSKLIQFSEPVKDKSKRKLSKAESLEQESSFQNLIILSYACLLKLYLIYNDVTESSNVKKMINYIDFLANEINIMSLTHVIYGNLLLSGHPKAVRLIHPSKKTIPHFIHGIWNAALDLTLPTLVSGRFSSAKKVPVFVTRDELLWLIFDSMKMKYMFSGSEKFTHPPFIEIDFSKCNWNMDEMEQINKHYSKIQEKRLYNFIIQNESVEERLDKLRSLCLVLENDVKEFLSTKNGWK</sequence>
<proteinExistence type="predicted"/>
<reference evidence="1 2" key="1">
    <citation type="submission" date="2019-12" db="EMBL/GenBank/DDBJ databases">
        <title>Bacillus toyonensis BV-17 genome.</title>
        <authorList>
            <person name="Chen J."/>
        </authorList>
    </citation>
    <scope>NUCLEOTIDE SEQUENCE [LARGE SCALE GENOMIC DNA]</scope>
    <source>
        <strain evidence="1 2">BV-17</strain>
    </source>
</reference>
<accession>A0ABX6G3C2</accession>
<gene>
    <name evidence="1" type="ORF">GPA05_04885</name>
</gene>
<organism evidence="1 2">
    <name type="scientific">Bacillus toyonensis</name>
    <dbReference type="NCBI Taxonomy" id="155322"/>
    <lineage>
        <taxon>Bacteria</taxon>
        <taxon>Bacillati</taxon>
        <taxon>Bacillota</taxon>
        <taxon>Bacilli</taxon>
        <taxon>Bacillales</taxon>
        <taxon>Bacillaceae</taxon>
        <taxon>Bacillus</taxon>
        <taxon>Bacillus cereus group</taxon>
    </lineage>
</organism>
<protein>
    <submittedName>
        <fullName evidence="1">Uncharacterized protein</fullName>
    </submittedName>
</protein>
<name>A0ABX6G3C2_9BACI</name>
<evidence type="ECO:0000313" key="1">
    <source>
        <dbReference type="EMBL" id="QHA16367.1"/>
    </source>
</evidence>
<dbReference type="EMBL" id="CP047044">
    <property type="protein sequence ID" value="QHA16367.1"/>
    <property type="molecule type" value="Genomic_DNA"/>
</dbReference>
<keyword evidence="2" id="KW-1185">Reference proteome</keyword>
<dbReference type="Proteomes" id="UP000440820">
    <property type="component" value="Chromosome"/>
</dbReference>
<evidence type="ECO:0000313" key="2">
    <source>
        <dbReference type="Proteomes" id="UP000440820"/>
    </source>
</evidence>